<dbReference type="SUPFAM" id="SSF161098">
    <property type="entry name" value="MetI-like"/>
    <property type="match status" value="1"/>
</dbReference>
<evidence type="ECO:0000256" key="4">
    <source>
        <dbReference type="ARBA" id="ARBA00022692"/>
    </source>
</evidence>
<proteinExistence type="inferred from homology"/>
<dbReference type="Gene3D" id="1.10.3720.10">
    <property type="entry name" value="MetI-like"/>
    <property type="match status" value="1"/>
</dbReference>
<dbReference type="PANTHER" id="PTHR43386:SF24">
    <property type="entry name" value="OLIGOPEPTIDE TRANSPORT SYSTEM PERMEASE PROTEIN AMID"/>
    <property type="match status" value="1"/>
</dbReference>
<evidence type="ECO:0000259" key="11">
    <source>
        <dbReference type="PROSITE" id="PS50928"/>
    </source>
</evidence>
<keyword evidence="4 10" id="KW-0812">Transmembrane</keyword>
<organism evidence="12 13">
    <name type="scientific">Bariatricus massiliensis</name>
    <dbReference type="NCBI Taxonomy" id="1745713"/>
    <lineage>
        <taxon>Bacteria</taxon>
        <taxon>Bacillati</taxon>
        <taxon>Bacillota</taxon>
        <taxon>Clostridia</taxon>
        <taxon>Lachnospirales</taxon>
        <taxon>Lachnospiraceae</taxon>
        <taxon>Bariatricus</taxon>
    </lineage>
</organism>
<evidence type="ECO:0000313" key="12">
    <source>
        <dbReference type="EMBL" id="MCB7387975.1"/>
    </source>
</evidence>
<keyword evidence="8 10" id="KW-0472">Membrane</keyword>
<dbReference type="InterPro" id="IPR050366">
    <property type="entry name" value="BP-dependent_transpt_permease"/>
</dbReference>
<evidence type="ECO:0000256" key="3">
    <source>
        <dbReference type="ARBA" id="ARBA00022475"/>
    </source>
</evidence>
<keyword evidence="13" id="KW-1185">Reference proteome</keyword>
<dbReference type="RefSeq" id="WP_082891620.1">
    <property type="nucleotide sequence ID" value="NZ_JAJCIQ010000008.1"/>
</dbReference>
<accession>A0ABS8DHR1</accession>
<comment type="subcellular location">
    <subcellularLocation>
        <location evidence="1 10">Cell membrane</location>
        <topology evidence="1 10">Multi-pass membrane protein</topology>
    </subcellularLocation>
</comment>
<dbReference type="Pfam" id="PF00528">
    <property type="entry name" value="BPD_transp_1"/>
    <property type="match status" value="1"/>
</dbReference>
<comment type="caution">
    <text evidence="12">The sequence shown here is derived from an EMBL/GenBank/DDBJ whole genome shotgun (WGS) entry which is preliminary data.</text>
</comment>
<evidence type="ECO:0000256" key="1">
    <source>
        <dbReference type="ARBA" id="ARBA00004651"/>
    </source>
</evidence>
<dbReference type="PANTHER" id="PTHR43386">
    <property type="entry name" value="OLIGOPEPTIDE TRANSPORT SYSTEM PERMEASE PROTEIN APPC"/>
    <property type="match status" value="1"/>
</dbReference>
<feature type="transmembrane region" description="Helical" evidence="10">
    <location>
        <begin position="112"/>
        <end position="133"/>
    </location>
</feature>
<evidence type="ECO:0000256" key="6">
    <source>
        <dbReference type="ARBA" id="ARBA00022927"/>
    </source>
</evidence>
<evidence type="ECO:0000313" key="13">
    <source>
        <dbReference type="Proteomes" id="UP001299546"/>
    </source>
</evidence>
<keyword evidence="2 10" id="KW-0813">Transport</keyword>
<sequence length="312" mass="33972">MNSKTNSVKLPASERYAFVDQETLQGDEVVRKNIGYWADAARRFYKNKVAMFFLVILVVMIIMSILGPIISGKDYITIAGGEKNIAPNSKYWFGTDSMGRDLFARAWVGLRASLLVAAVASVVQLVIGCLYGAIMATVGGIVDEIMMRIVEVLSCLPNLILVTLLLVVFGNGYIQLLFALSFSSWTGTARLVRGQLLKLKESEYVLASKALGSSNAHRIVKHLLPNTVGLLILEMAQAIPSVIFSESSLSFLGIGLMPPNFSLGSMLAQGQTAMAFYPYQLVVPCVLLSLLVLSFNVIGDALRDALDPQLRN</sequence>
<dbReference type="PROSITE" id="PS50928">
    <property type="entry name" value="ABC_TM1"/>
    <property type="match status" value="1"/>
</dbReference>
<evidence type="ECO:0000256" key="10">
    <source>
        <dbReference type="RuleBase" id="RU363032"/>
    </source>
</evidence>
<keyword evidence="7 10" id="KW-1133">Transmembrane helix</keyword>
<feature type="domain" description="ABC transmembrane type-1" evidence="11">
    <location>
        <begin position="110"/>
        <end position="299"/>
    </location>
</feature>
<reference evidence="12 13" key="1">
    <citation type="submission" date="2021-10" db="EMBL/GenBank/DDBJ databases">
        <title>Collection of gut derived symbiotic bacterial strains cultured from healthy donors.</title>
        <authorList>
            <person name="Lin H."/>
            <person name="Littmann E."/>
            <person name="Kohout C."/>
            <person name="Pamer E.G."/>
        </authorList>
    </citation>
    <scope>NUCLEOTIDE SEQUENCE [LARGE SCALE GENOMIC DNA]</scope>
    <source>
        <strain evidence="12 13">DFI.1.165</strain>
    </source>
</reference>
<gene>
    <name evidence="12" type="ORF">LIZ65_11795</name>
</gene>
<dbReference type="CDD" id="cd06261">
    <property type="entry name" value="TM_PBP2"/>
    <property type="match status" value="1"/>
</dbReference>
<feature type="transmembrane region" description="Helical" evidence="10">
    <location>
        <begin position="145"/>
        <end position="167"/>
    </location>
</feature>
<evidence type="ECO:0000256" key="9">
    <source>
        <dbReference type="ARBA" id="ARBA00024202"/>
    </source>
</evidence>
<keyword evidence="6" id="KW-0653">Protein transport</keyword>
<evidence type="ECO:0000256" key="8">
    <source>
        <dbReference type="ARBA" id="ARBA00023136"/>
    </source>
</evidence>
<dbReference type="InterPro" id="IPR000515">
    <property type="entry name" value="MetI-like"/>
</dbReference>
<keyword evidence="5" id="KW-0571">Peptide transport</keyword>
<evidence type="ECO:0000256" key="7">
    <source>
        <dbReference type="ARBA" id="ARBA00022989"/>
    </source>
</evidence>
<dbReference type="InterPro" id="IPR035906">
    <property type="entry name" value="MetI-like_sf"/>
</dbReference>
<comment type="similarity">
    <text evidence="9">Belongs to the binding-protein-dependent transport system permease family. OppBC subfamily.</text>
</comment>
<feature type="transmembrane region" description="Helical" evidence="10">
    <location>
        <begin position="49"/>
        <end position="70"/>
    </location>
</feature>
<keyword evidence="3" id="KW-1003">Cell membrane</keyword>
<evidence type="ECO:0000256" key="5">
    <source>
        <dbReference type="ARBA" id="ARBA00022856"/>
    </source>
</evidence>
<dbReference type="EMBL" id="JAJCIS010000007">
    <property type="protein sequence ID" value="MCB7387975.1"/>
    <property type="molecule type" value="Genomic_DNA"/>
</dbReference>
<name>A0ABS8DHR1_9FIRM</name>
<protein>
    <submittedName>
        <fullName evidence="12">ABC transporter permease</fullName>
    </submittedName>
</protein>
<evidence type="ECO:0000256" key="2">
    <source>
        <dbReference type="ARBA" id="ARBA00022448"/>
    </source>
</evidence>
<dbReference type="Pfam" id="PF12911">
    <property type="entry name" value="OppC_N"/>
    <property type="match status" value="1"/>
</dbReference>
<dbReference type="Proteomes" id="UP001299546">
    <property type="component" value="Unassembled WGS sequence"/>
</dbReference>
<feature type="transmembrane region" description="Helical" evidence="10">
    <location>
        <begin position="276"/>
        <end position="298"/>
    </location>
</feature>
<dbReference type="InterPro" id="IPR025966">
    <property type="entry name" value="OppC_N"/>
</dbReference>